<keyword evidence="2" id="KW-1185">Reference proteome</keyword>
<reference evidence="1" key="1">
    <citation type="journal article" date="2014" name="Int. J. Syst. Evol. Microbiol.">
        <title>Complete genome sequence of Corynebacterium casei LMG S-19264T (=DSM 44701T), isolated from a smear-ripened cheese.</title>
        <authorList>
            <consortium name="US DOE Joint Genome Institute (JGI-PGF)"/>
            <person name="Walter F."/>
            <person name="Albersmeier A."/>
            <person name="Kalinowski J."/>
            <person name="Ruckert C."/>
        </authorList>
    </citation>
    <scope>NUCLEOTIDE SEQUENCE</scope>
    <source>
        <strain evidence="1">CGMCC 1.15082</strain>
    </source>
</reference>
<dbReference type="RefSeq" id="WP_188823411.1">
    <property type="nucleotide sequence ID" value="NZ_BMHH01000005.1"/>
</dbReference>
<comment type="caution">
    <text evidence="1">The sequence shown here is derived from an EMBL/GenBank/DDBJ whole genome shotgun (WGS) entry which is preliminary data.</text>
</comment>
<evidence type="ECO:0000313" key="1">
    <source>
        <dbReference type="EMBL" id="GGA89830.1"/>
    </source>
</evidence>
<protein>
    <submittedName>
        <fullName evidence="1">Uncharacterized protein</fullName>
    </submittedName>
</protein>
<gene>
    <name evidence="1" type="ORF">GCM10011491_17130</name>
</gene>
<evidence type="ECO:0000313" key="2">
    <source>
        <dbReference type="Proteomes" id="UP000646478"/>
    </source>
</evidence>
<sequence>MGGVVGIYTGGLYFGSKPERSNRDDRAAIGHPSAKAKELAEALARRTGLPLNRLIEQALEHYAIELGEAKHHQSIDAAWDLAIRPAAMIAVDTPVIVAIALNEPAFL</sequence>
<name>A0A916S8X1_9HYPH</name>
<accession>A0A916S8X1</accession>
<organism evidence="1 2">
    <name type="scientific">Brucella endophytica</name>
    <dbReference type="NCBI Taxonomy" id="1963359"/>
    <lineage>
        <taxon>Bacteria</taxon>
        <taxon>Pseudomonadati</taxon>
        <taxon>Pseudomonadota</taxon>
        <taxon>Alphaproteobacteria</taxon>
        <taxon>Hyphomicrobiales</taxon>
        <taxon>Brucellaceae</taxon>
        <taxon>Brucella/Ochrobactrum group</taxon>
        <taxon>Brucella</taxon>
    </lineage>
</organism>
<reference evidence="1" key="2">
    <citation type="submission" date="2020-09" db="EMBL/GenBank/DDBJ databases">
        <authorList>
            <person name="Sun Q."/>
            <person name="Zhou Y."/>
        </authorList>
    </citation>
    <scope>NUCLEOTIDE SEQUENCE</scope>
    <source>
        <strain evidence="1">CGMCC 1.15082</strain>
    </source>
</reference>
<dbReference type="EMBL" id="BMHH01000005">
    <property type="protein sequence ID" value="GGA89830.1"/>
    <property type="molecule type" value="Genomic_DNA"/>
</dbReference>
<proteinExistence type="predicted"/>
<dbReference type="Proteomes" id="UP000646478">
    <property type="component" value="Unassembled WGS sequence"/>
</dbReference>
<dbReference type="AlphaFoldDB" id="A0A916S8X1"/>